<proteinExistence type="predicted"/>
<protein>
    <submittedName>
        <fullName evidence="2">Uncharacterized protein</fullName>
    </submittedName>
</protein>
<dbReference type="Proteomes" id="UP000007648">
    <property type="component" value="Unassembled WGS sequence"/>
</dbReference>
<keyword evidence="3" id="KW-1185">Reference proteome</keyword>
<feature type="transmembrane region" description="Helical" evidence="1">
    <location>
        <begin position="141"/>
        <end position="159"/>
    </location>
</feature>
<dbReference type="InParanoid" id="A0A7N4PH08"/>
<evidence type="ECO:0000313" key="2">
    <source>
        <dbReference type="Ensembl" id="ENSSHAP00000038376.1"/>
    </source>
</evidence>
<reference evidence="2" key="2">
    <citation type="submission" date="2025-08" db="UniProtKB">
        <authorList>
            <consortium name="Ensembl"/>
        </authorList>
    </citation>
    <scope>IDENTIFICATION</scope>
</reference>
<dbReference type="Ensembl" id="ENSSHAT00000027293.1">
    <property type="protein sequence ID" value="ENSSHAP00000038376.1"/>
    <property type="gene ID" value="ENSSHAG00000029372.1"/>
</dbReference>
<reference evidence="2" key="3">
    <citation type="submission" date="2025-09" db="UniProtKB">
        <authorList>
            <consortium name="Ensembl"/>
        </authorList>
    </citation>
    <scope>IDENTIFICATION</scope>
</reference>
<reference evidence="2 3" key="1">
    <citation type="journal article" date="2011" name="Proc. Natl. Acad. Sci. U.S.A.">
        <title>Genetic diversity and population structure of the endangered marsupial Sarcophilus harrisii (Tasmanian devil).</title>
        <authorList>
            <person name="Miller W."/>
            <person name="Hayes V.M."/>
            <person name="Ratan A."/>
            <person name="Petersen D.C."/>
            <person name="Wittekindt N.E."/>
            <person name="Miller J."/>
            <person name="Walenz B."/>
            <person name="Knight J."/>
            <person name="Qi J."/>
            <person name="Zhao F."/>
            <person name="Wang Q."/>
            <person name="Bedoya-Reina O.C."/>
            <person name="Katiyar N."/>
            <person name="Tomsho L.P."/>
            <person name="Kasson L.M."/>
            <person name="Hardie R.A."/>
            <person name="Woodbridge P."/>
            <person name="Tindall E.A."/>
            <person name="Bertelsen M.F."/>
            <person name="Dixon D."/>
            <person name="Pyecroft S."/>
            <person name="Helgen K.M."/>
            <person name="Lesk A.M."/>
            <person name="Pringle T.H."/>
            <person name="Patterson N."/>
            <person name="Zhang Y."/>
            <person name="Kreiss A."/>
            <person name="Woods G.M."/>
            <person name="Jones M.E."/>
            <person name="Schuster S.C."/>
        </authorList>
    </citation>
    <scope>NUCLEOTIDE SEQUENCE [LARGE SCALE GENOMIC DNA]</scope>
</reference>
<keyword evidence="1" id="KW-1133">Transmembrane helix</keyword>
<accession>A0A7N4PH08</accession>
<name>A0A7N4PH08_SARHA</name>
<dbReference type="AlphaFoldDB" id="A0A7N4PH08"/>
<keyword evidence="1" id="KW-0812">Transmembrane</keyword>
<organism evidence="2 3">
    <name type="scientific">Sarcophilus harrisii</name>
    <name type="common">Tasmanian devil</name>
    <name type="synonym">Sarcophilus laniarius</name>
    <dbReference type="NCBI Taxonomy" id="9305"/>
    <lineage>
        <taxon>Eukaryota</taxon>
        <taxon>Metazoa</taxon>
        <taxon>Chordata</taxon>
        <taxon>Craniata</taxon>
        <taxon>Vertebrata</taxon>
        <taxon>Euteleostomi</taxon>
        <taxon>Mammalia</taxon>
        <taxon>Metatheria</taxon>
        <taxon>Dasyuromorphia</taxon>
        <taxon>Dasyuridae</taxon>
        <taxon>Sarcophilus</taxon>
    </lineage>
</organism>
<dbReference type="GO" id="GO:0006915">
    <property type="term" value="P:apoptotic process"/>
    <property type="evidence" value="ECO:0007669"/>
    <property type="project" value="InterPro"/>
</dbReference>
<evidence type="ECO:0000313" key="3">
    <source>
        <dbReference type="Proteomes" id="UP000007648"/>
    </source>
</evidence>
<dbReference type="Pfam" id="PF12201">
    <property type="entry name" value="bcl-2I13"/>
    <property type="match status" value="1"/>
</dbReference>
<sequence>MSQARALSRRWVPLHYGQGVVMATAPEAHYGLLSSSLPGATEQTEFNSSAAIQVGHQLAVIGDEINRMYCGKAQDTAPHVAPALAPVWSPTFSFIQTGALSIFRSFVKCFTEPVDSSWMRRLAAYGNWVPAPPASTVCRKVIPVALLLILLGLVVNYGLPN</sequence>
<evidence type="ECO:0000256" key="1">
    <source>
        <dbReference type="SAM" id="Phobius"/>
    </source>
</evidence>
<dbReference type="GeneTree" id="ENSGT01030000235072"/>
<keyword evidence="1" id="KW-0472">Membrane</keyword>
<dbReference type="InterPro" id="IPR024579">
    <property type="entry name" value="Bcl2-int_killer"/>
</dbReference>